<dbReference type="InterPro" id="IPR036388">
    <property type="entry name" value="WH-like_DNA-bd_sf"/>
</dbReference>
<dbReference type="AlphaFoldDB" id="A0A1M6NQU6"/>
<dbReference type="PANTHER" id="PTHR37478:SF2">
    <property type="entry name" value="UPF0251 PROTEIN TK0562"/>
    <property type="match status" value="1"/>
</dbReference>
<reference evidence="3 4" key="1">
    <citation type="submission" date="2016-11" db="EMBL/GenBank/DDBJ databases">
        <authorList>
            <person name="Jaros S."/>
            <person name="Januszkiewicz K."/>
            <person name="Wedrychowicz H."/>
        </authorList>
    </citation>
    <scope>NUCLEOTIDE SEQUENCE [LARGE SCALE GENOMIC DNA]</scope>
    <source>
        <strain evidence="3 4">DSM 14214</strain>
    </source>
</reference>
<evidence type="ECO:0000313" key="3">
    <source>
        <dbReference type="EMBL" id="SHJ98093.1"/>
    </source>
</evidence>
<proteinExistence type="inferred from homology"/>
<gene>
    <name evidence="3" type="ORF">SAMN02745138_00918</name>
</gene>
<dbReference type="Pfam" id="PF02001">
    <property type="entry name" value="DUF134"/>
    <property type="match status" value="1"/>
</dbReference>
<dbReference type="GO" id="GO:0003677">
    <property type="term" value="F:DNA binding"/>
    <property type="evidence" value="ECO:0007669"/>
    <property type="project" value="UniProtKB-KW"/>
</dbReference>
<comment type="similarity">
    <text evidence="1 2">Belongs to the UPF0251 family.</text>
</comment>
<dbReference type="InterPro" id="IPR002852">
    <property type="entry name" value="UPF0251"/>
</dbReference>
<evidence type="ECO:0000256" key="2">
    <source>
        <dbReference type="HAMAP-Rule" id="MF_00674"/>
    </source>
</evidence>
<dbReference type="PANTHER" id="PTHR37478">
    <property type="match status" value="1"/>
</dbReference>
<dbReference type="RefSeq" id="WP_072849642.1">
    <property type="nucleotide sequence ID" value="NZ_FRAH01000011.1"/>
</dbReference>
<evidence type="ECO:0000256" key="1">
    <source>
        <dbReference type="ARBA" id="ARBA00009350"/>
    </source>
</evidence>
<protein>
    <recommendedName>
        <fullName evidence="2">UPF0251 protein SAMN02745138_00918</fullName>
    </recommendedName>
</protein>
<dbReference type="GeneID" id="78176989"/>
<dbReference type="OrthoDB" id="280278at2"/>
<dbReference type="InterPro" id="IPR013324">
    <property type="entry name" value="RNA_pol_sigma_r3/r4-like"/>
</dbReference>
<dbReference type="Gene3D" id="1.10.10.10">
    <property type="entry name" value="Winged helix-like DNA-binding domain superfamily/Winged helix DNA-binding domain"/>
    <property type="match status" value="1"/>
</dbReference>
<sequence>MPRPRKCRRVCAMPKSSRFGPLNGSCCGEVVMTVDEYETLRLIDLAGYTQEECAAQMGVARTTVQGVYNDARRKVAESLVDGKVLVIKGGDYDLCEGTARPCGRKCHPICCKKDEKHEGDVTL</sequence>
<organism evidence="3 4">
    <name type="scientific">Anaerotignum lactatifermentans DSM 14214</name>
    <dbReference type="NCBI Taxonomy" id="1121323"/>
    <lineage>
        <taxon>Bacteria</taxon>
        <taxon>Bacillati</taxon>
        <taxon>Bacillota</taxon>
        <taxon>Clostridia</taxon>
        <taxon>Lachnospirales</taxon>
        <taxon>Anaerotignaceae</taxon>
        <taxon>Anaerotignum</taxon>
    </lineage>
</organism>
<evidence type="ECO:0000313" key="4">
    <source>
        <dbReference type="Proteomes" id="UP000183975"/>
    </source>
</evidence>
<dbReference type="SUPFAM" id="SSF88659">
    <property type="entry name" value="Sigma3 and sigma4 domains of RNA polymerase sigma factors"/>
    <property type="match status" value="1"/>
</dbReference>
<dbReference type="EMBL" id="FRAH01000011">
    <property type="protein sequence ID" value="SHJ98093.1"/>
    <property type="molecule type" value="Genomic_DNA"/>
</dbReference>
<keyword evidence="3" id="KW-0238">DNA-binding</keyword>
<dbReference type="HAMAP" id="MF_00674">
    <property type="entry name" value="UPF0251"/>
    <property type="match status" value="1"/>
</dbReference>
<name>A0A1M6NQU6_9FIRM</name>
<dbReference type="Proteomes" id="UP000183975">
    <property type="component" value="Unassembled WGS sequence"/>
</dbReference>
<accession>A0A1M6NQU6</accession>
<keyword evidence="4" id="KW-1185">Reference proteome</keyword>